<dbReference type="Gene3D" id="3.30.559.30">
    <property type="entry name" value="Nonribosomal peptide synthetase, condensation domain"/>
    <property type="match status" value="1"/>
</dbReference>
<proteinExistence type="inferred from homology"/>
<name>E3RR16_PYRTT</name>
<gene>
    <name evidence="2" type="ORF">PTT_11219</name>
</gene>
<sequence>MVAALAYPFTAVFPDRKTPAIFNEVHGREVSDGTIDLTRTVGWFTKILFNYQGLYQQLERKDSLFKNLLIPEGCEPALAASCLRFAIFDVSLVIEQGCAKITFIRDRRANYQDRIRQWMRQYTTTLIDMLALLSNRSAEWTLSDLPLSFSSYIDLDRFRHKTLLGLEVCPEDVEDVFPCSPMQEGILTSQGKDIDFYWICLIYEVMPN</sequence>
<dbReference type="eggNOG" id="KOG1178">
    <property type="taxonomic scope" value="Eukaryota"/>
</dbReference>
<evidence type="ECO:0000313" key="2">
    <source>
        <dbReference type="EMBL" id="EFQ91833.1"/>
    </source>
</evidence>
<dbReference type="PANTHER" id="PTHR45398">
    <property type="match status" value="1"/>
</dbReference>
<dbReference type="EMBL" id="GL534591">
    <property type="protein sequence ID" value="EFQ91833.1"/>
    <property type="molecule type" value="Genomic_DNA"/>
</dbReference>
<dbReference type="PANTHER" id="PTHR45398:SF1">
    <property type="entry name" value="ENZYME, PUTATIVE (JCVI)-RELATED"/>
    <property type="match status" value="1"/>
</dbReference>
<dbReference type="KEGG" id="pte:PTT_11219"/>
<reference evidence="2 3" key="1">
    <citation type="journal article" date="2010" name="Genome Biol.">
        <title>A first genome assembly of the barley fungal pathogen Pyrenophora teres f. teres.</title>
        <authorList>
            <person name="Ellwood S.R."/>
            <person name="Liu Z."/>
            <person name="Syme R.A."/>
            <person name="Lai Z."/>
            <person name="Hane J.K."/>
            <person name="Keiper F."/>
            <person name="Moffat C.S."/>
            <person name="Oliver R.P."/>
            <person name="Friesen T.L."/>
        </authorList>
    </citation>
    <scope>NUCLEOTIDE SEQUENCE [LARGE SCALE GENOMIC DNA]</scope>
    <source>
        <strain evidence="2 3">0-1</strain>
    </source>
</reference>
<dbReference type="AlphaFoldDB" id="E3RR16"/>
<comment type="similarity">
    <text evidence="1">Belongs to the NRP synthetase family.</text>
</comment>
<evidence type="ECO:0000256" key="1">
    <source>
        <dbReference type="ARBA" id="ARBA00029454"/>
    </source>
</evidence>
<keyword evidence="3" id="KW-1185">Reference proteome</keyword>
<accession>E3RR16</accession>
<dbReference type="HOGENOM" id="CLU_1321486_0_0_1"/>
<evidence type="ECO:0000313" key="3">
    <source>
        <dbReference type="Proteomes" id="UP000001067"/>
    </source>
</evidence>
<organism evidence="3">
    <name type="scientific">Pyrenophora teres f. teres (strain 0-1)</name>
    <name type="common">Barley net blotch fungus</name>
    <name type="synonym">Drechslera teres f. teres</name>
    <dbReference type="NCBI Taxonomy" id="861557"/>
    <lineage>
        <taxon>Eukaryota</taxon>
        <taxon>Fungi</taxon>
        <taxon>Dikarya</taxon>
        <taxon>Ascomycota</taxon>
        <taxon>Pezizomycotina</taxon>
        <taxon>Dothideomycetes</taxon>
        <taxon>Pleosporomycetidae</taxon>
        <taxon>Pleosporales</taxon>
        <taxon>Pleosporineae</taxon>
        <taxon>Pleosporaceae</taxon>
        <taxon>Pyrenophora</taxon>
    </lineage>
</organism>
<dbReference type="Proteomes" id="UP000001067">
    <property type="component" value="Unassembled WGS sequence"/>
</dbReference>
<protein>
    <submittedName>
        <fullName evidence="2">Uncharacterized protein</fullName>
    </submittedName>
</protein>
<dbReference type="OrthoDB" id="4507435at2759"/>